<evidence type="ECO:0000313" key="1">
    <source>
        <dbReference type="EMBL" id="MCZ8517464.1"/>
    </source>
</evidence>
<dbReference type="InterPro" id="IPR058915">
    <property type="entry name" value="AcrVA2-like"/>
</dbReference>
<dbReference type="EMBL" id="JAQAGZ010000039">
    <property type="protein sequence ID" value="MCZ8517464.1"/>
    <property type="molecule type" value="Genomic_DNA"/>
</dbReference>
<comment type="caution">
    <text evidence="1">The sequence shown here is derived from an EMBL/GenBank/DDBJ whole genome shotgun (WGS) entry which is preliminary data.</text>
</comment>
<name>A0ABT4QKQ9_9BACL</name>
<protein>
    <submittedName>
        <fullName evidence="1">Uncharacterized protein</fullName>
    </submittedName>
</protein>
<dbReference type="RefSeq" id="WP_269885992.1">
    <property type="nucleotide sequence ID" value="NZ_JAQAGZ010000039.1"/>
</dbReference>
<dbReference type="Pfam" id="PF26125">
    <property type="entry name" value="AcrVA2-like"/>
    <property type="match status" value="1"/>
</dbReference>
<dbReference type="Proteomes" id="UP001527882">
    <property type="component" value="Unassembled WGS sequence"/>
</dbReference>
<reference evidence="1 2" key="1">
    <citation type="submission" date="2022-12" db="EMBL/GenBank/DDBJ databases">
        <title>Draft genome sequence of Paenibacillus sp. dW9.</title>
        <authorList>
            <person name="Choi E.-W."/>
            <person name="Kim D.-U."/>
        </authorList>
    </citation>
    <scope>NUCLEOTIDE SEQUENCE [LARGE SCALE GENOMIC DNA]</scope>
    <source>
        <strain evidence="2">dW9</strain>
    </source>
</reference>
<gene>
    <name evidence="1" type="ORF">O9H85_35015</name>
</gene>
<sequence length="112" mass="13102">MHYATFTVSGRNIFNFEQSMIESFKHTDIDQVPVSALSFPYTSFYMSFGKQEDLELWGEGYYVDGAYITVLPGFKSLQIILSTVRDDVDYKDETNWITNPDRYYYPSLNFRG</sequence>
<organism evidence="1 2">
    <name type="scientific">Paenibacillus gyeongsangnamensis</name>
    <dbReference type="NCBI Taxonomy" id="3388067"/>
    <lineage>
        <taxon>Bacteria</taxon>
        <taxon>Bacillati</taxon>
        <taxon>Bacillota</taxon>
        <taxon>Bacilli</taxon>
        <taxon>Bacillales</taxon>
        <taxon>Paenibacillaceae</taxon>
        <taxon>Paenibacillus</taxon>
    </lineage>
</organism>
<keyword evidence="2" id="KW-1185">Reference proteome</keyword>
<accession>A0ABT4QKQ9</accession>
<evidence type="ECO:0000313" key="2">
    <source>
        <dbReference type="Proteomes" id="UP001527882"/>
    </source>
</evidence>
<proteinExistence type="predicted"/>